<dbReference type="SUPFAM" id="SSF56601">
    <property type="entry name" value="beta-lactamase/transpeptidase-like"/>
    <property type="match status" value="1"/>
</dbReference>
<dbReference type="Pfam" id="PF13354">
    <property type="entry name" value="Beta-lactamase2"/>
    <property type="match status" value="1"/>
</dbReference>
<name>A0A2W1J939_9CYAN</name>
<feature type="signal peptide" evidence="2">
    <location>
        <begin position="1"/>
        <end position="24"/>
    </location>
</feature>
<evidence type="ECO:0000313" key="5">
    <source>
        <dbReference type="Proteomes" id="UP000248857"/>
    </source>
</evidence>
<evidence type="ECO:0000259" key="3">
    <source>
        <dbReference type="Pfam" id="PF13354"/>
    </source>
</evidence>
<comment type="caution">
    <text evidence="4">The sequence shown here is derived from an EMBL/GenBank/DDBJ whole genome shotgun (WGS) entry which is preliminary data.</text>
</comment>
<keyword evidence="2" id="KW-0732">Signal</keyword>
<dbReference type="OrthoDB" id="1884322at2"/>
<accession>A0A2W1J939</accession>
<feature type="domain" description="Beta-lactamase class A catalytic" evidence="3">
    <location>
        <begin position="98"/>
        <end position="316"/>
    </location>
</feature>
<dbReference type="Gene3D" id="3.40.710.10">
    <property type="entry name" value="DD-peptidase/beta-lactamase superfamily"/>
    <property type="match status" value="1"/>
</dbReference>
<dbReference type="InterPro" id="IPR000871">
    <property type="entry name" value="Beta-lactam_class-A"/>
</dbReference>
<dbReference type="AlphaFoldDB" id="A0A2W1J939"/>
<gene>
    <name evidence="4" type="ORF">C1752_08951</name>
</gene>
<organism evidence="4 5">
    <name type="scientific">Acaryochloris thomasi RCC1774</name>
    <dbReference type="NCBI Taxonomy" id="1764569"/>
    <lineage>
        <taxon>Bacteria</taxon>
        <taxon>Bacillati</taxon>
        <taxon>Cyanobacteriota</taxon>
        <taxon>Cyanophyceae</taxon>
        <taxon>Acaryochloridales</taxon>
        <taxon>Acaryochloridaceae</taxon>
        <taxon>Acaryochloris</taxon>
        <taxon>Acaryochloris thomasi</taxon>
    </lineage>
</organism>
<dbReference type="RefSeq" id="WP_110988639.1">
    <property type="nucleotide sequence ID" value="NZ_CAWNWM010000027.1"/>
</dbReference>
<dbReference type="EMBL" id="PQWO01000027">
    <property type="protein sequence ID" value="PZD70809.1"/>
    <property type="molecule type" value="Genomic_DNA"/>
</dbReference>
<reference evidence="4 5" key="1">
    <citation type="journal article" date="2018" name="Sci. Rep.">
        <title>A novel species of the marine cyanobacterium Acaryochloris with a unique pigment content and lifestyle.</title>
        <authorList>
            <person name="Partensky F."/>
            <person name="Six C."/>
            <person name="Ratin M."/>
            <person name="Garczarek L."/>
            <person name="Vaulot D."/>
            <person name="Probert I."/>
            <person name="Calteau A."/>
            <person name="Gourvil P."/>
            <person name="Marie D."/>
            <person name="Grebert T."/>
            <person name="Bouchier C."/>
            <person name="Le Panse S."/>
            <person name="Gachenot M."/>
            <person name="Rodriguez F."/>
            <person name="Garrido J.L."/>
        </authorList>
    </citation>
    <scope>NUCLEOTIDE SEQUENCE [LARGE SCALE GENOMIC DNA]</scope>
    <source>
        <strain evidence="4 5">RCC1774</strain>
    </source>
</reference>
<feature type="region of interest" description="Disordered" evidence="1">
    <location>
        <begin position="28"/>
        <end position="49"/>
    </location>
</feature>
<feature type="chain" id="PRO_5015872949" description="Beta-lactamase class A catalytic domain-containing protein" evidence="2">
    <location>
        <begin position="25"/>
        <end position="387"/>
    </location>
</feature>
<evidence type="ECO:0000256" key="2">
    <source>
        <dbReference type="SAM" id="SignalP"/>
    </source>
</evidence>
<evidence type="ECO:0000313" key="4">
    <source>
        <dbReference type="EMBL" id="PZD70809.1"/>
    </source>
</evidence>
<dbReference type="GO" id="GO:0008800">
    <property type="term" value="F:beta-lactamase activity"/>
    <property type="evidence" value="ECO:0007669"/>
    <property type="project" value="InterPro"/>
</dbReference>
<dbReference type="PANTHER" id="PTHR35333:SF5">
    <property type="entry name" value="CONSERVED LIPOPROTEIN LPQF-RELATED"/>
    <property type="match status" value="1"/>
</dbReference>
<dbReference type="GO" id="GO:0046677">
    <property type="term" value="P:response to antibiotic"/>
    <property type="evidence" value="ECO:0007669"/>
    <property type="project" value="InterPro"/>
</dbReference>
<keyword evidence="5" id="KW-1185">Reference proteome</keyword>
<feature type="compositionally biased region" description="Polar residues" evidence="1">
    <location>
        <begin position="28"/>
        <end position="41"/>
    </location>
</feature>
<dbReference type="Proteomes" id="UP000248857">
    <property type="component" value="Unassembled WGS sequence"/>
</dbReference>
<dbReference type="InterPro" id="IPR012338">
    <property type="entry name" value="Beta-lactam/transpept-like"/>
</dbReference>
<protein>
    <recommendedName>
        <fullName evidence="3">Beta-lactamase class A catalytic domain-containing protein</fullName>
    </recommendedName>
</protein>
<sequence length="387" mass="43744">MYSVMMQMLSLLCGLLLVGQTACVRTTTEGQQSSQQVQRKSAVQARPAQEDTKTLRDILEQDDLLAQMQAWNGKALFIKVDDAQDPPRFQSFSFRAQYEDTNQNQKQDIEDEGFFNPASTVKVAISALVLELLKQKKIGKAAEYRVAGTSPWFSIEDDLERMLVISDNDAANRLILLLGFESLNETMRAKGLEQYAVTRLMLDQGTLIDSPAMEIRYQGRLSQIPKQTVTDQFDCYEVGEKSGNCASAHDLAGILMRLVFPQAFPPEQRFDLRLEDREWMQQVMSKTPQESGLSFENTFCRFLDPLGKKLASQSGRLLSKCGIGLFSHTFSDTSFLKTDQGQKYFIVFSVTPPRSINKTEIIHWLNQTSQSIVMQLNAMVQTRATQL</sequence>
<dbReference type="GO" id="GO:0030655">
    <property type="term" value="P:beta-lactam antibiotic catabolic process"/>
    <property type="evidence" value="ECO:0007669"/>
    <property type="project" value="InterPro"/>
</dbReference>
<dbReference type="PANTHER" id="PTHR35333">
    <property type="entry name" value="BETA-LACTAMASE"/>
    <property type="match status" value="1"/>
</dbReference>
<dbReference type="InterPro" id="IPR045155">
    <property type="entry name" value="Beta-lactam_cat"/>
</dbReference>
<proteinExistence type="predicted"/>
<evidence type="ECO:0000256" key="1">
    <source>
        <dbReference type="SAM" id="MobiDB-lite"/>
    </source>
</evidence>